<dbReference type="Pfam" id="PF22570">
    <property type="entry name" value="LiaF-TM"/>
    <property type="match status" value="1"/>
</dbReference>
<feature type="domain" description="LiaF transmembrane" evidence="2">
    <location>
        <begin position="7"/>
        <end position="101"/>
    </location>
</feature>
<keyword evidence="1" id="KW-0472">Membrane</keyword>
<evidence type="ECO:0000313" key="3">
    <source>
        <dbReference type="EMBL" id="GAA0721461.1"/>
    </source>
</evidence>
<dbReference type="Proteomes" id="UP001500339">
    <property type="component" value="Unassembled WGS sequence"/>
</dbReference>
<keyword evidence="4" id="KW-1185">Reference proteome</keyword>
<name>A0ABP3TZY9_9CLOT</name>
<dbReference type="EMBL" id="BAAACF010000001">
    <property type="protein sequence ID" value="GAA0721461.1"/>
    <property type="molecule type" value="Genomic_DNA"/>
</dbReference>
<evidence type="ECO:0000259" key="2">
    <source>
        <dbReference type="Pfam" id="PF22570"/>
    </source>
</evidence>
<dbReference type="PANTHER" id="PTHR40763:SF5">
    <property type="entry name" value="MEMBRANE PROTEIN"/>
    <property type="match status" value="1"/>
</dbReference>
<comment type="caution">
    <text evidence="3">The sequence shown here is derived from an EMBL/GenBank/DDBJ whole genome shotgun (WGS) entry which is preliminary data.</text>
</comment>
<evidence type="ECO:0000313" key="4">
    <source>
        <dbReference type="Proteomes" id="UP001500339"/>
    </source>
</evidence>
<evidence type="ECO:0000256" key="1">
    <source>
        <dbReference type="SAM" id="Phobius"/>
    </source>
</evidence>
<sequence length="234" mass="25619">MKGKMALGILFILFGIVTLLQQLNIVYFGNIFSTWWPLIIIGVGINKLISKNESKTSGTIFLVVGIFLQLRVLDIITVSIWKFFWPIIFILIGFNILFPKSELDKGHYSNSVNDDVVDYVNIFSGLENKNLSKNFKGGSIIAIFGGASLDLRGSELAAEGAIIDATAAFGGIDIIVPTHWKVIVTGVPIFGGWSNKTQSEQLGNNDDFISVQPVLRVKCVAAFGGIDIKNYSNN</sequence>
<proteinExistence type="predicted"/>
<organism evidence="3 4">
    <name type="scientific">Clostridium malenominatum</name>
    <dbReference type="NCBI Taxonomy" id="1539"/>
    <lineage>
        <taxon>Bacteria</taxon>
        <taxon>Bacillati</taxon>
        <taxon>Bacillota</taxon>
        <taxon>Clostridia</taxon>
        <taxon>Eubacteriales</taxon>
        <taxon>Clostridiaceae</taxon>
        <taxon>Clostridium</taxon>
    </lineage>
</organism>
<dbReference type="RefSeq" id="WP_343767763.1">
    <property type="nucleotide sequence ID" value="NZ_BAAACF010000001.1"/>
</dbReference>
<gene>
    <name evidence="3" type="ORF">GCM10008905_11930</name>
</gene>
<accession>A0ABP3TZY9</accession>
<protein>
    <submittedName>
        <fullName evidence="3">DUF5668 domain-containing protein</fullName>
    </submittedName>
</protein>
<dbReference type="PANTHER" id="PTHR40763">
    <property type="entry name" value="MEMBRANE PROTEIN-RELATED"/>
    <property type="match status" value="1"/>
</dbReference>
<feature type="transmembrane region" description="Helical" evidence="1">
    <location>
        <begin position="79"/>
        <end position="98"/>
    </location>
</feature>
<keyword evidence="1" id="KW-1133">Transmembrane helix</keyword>
<keyword evidence="1" id="KW-0812">Transmembrane</keyword>
<reference evidence="4" key="1">
    <citation type="journal article" date="2019" name="Int. J. Syst. Evol. Microbiol.">
        <title>The Global Catalogue of Microorganisms (GCM) 10K type strain sequencing project: providing services to taxonomists for standard genome sequencing and annotation.</title>
        <authorList>
            <consortium name="The Broad Institute Genomics Platform"/>
            <consortium name="The Broad Institute Genome Sequencing Center for Infectious Disease"/>
            <person name="Wu L."/>
            <person name="Ma J."/>
        </authorList>
    </citation>
    <scope>NUCLEOTIDE SEQUENCE [LARGE SCALE GENOMIC DNA]</scope>
    <source>
        <strain evidence="4">JCM 1405</strain>
    </source>
</reference>
<dbReference type="InterPro" id="IPR054331">
    <property type="entry name" value="LiaF_TM"/>
</dbReference>